<keyword evidence="10" id="KW-0694">RNA-binding</keyword>
<keyword evidence="12" id="KW-0030">Aminoacyl-tRNA synthetase</keyword>
<dbReference type="Proteomes" id="UP000712673">
    <property type="component" value="Unassembled WGS sequence"/>
</dbReference>
<dbReference type="GO" id="GO:0002161">
    <property type="term" value="F:aminoacyl-tRNA deacylase activity"/>
    <property type="evidence" value="ECO:0007669"/>
    <property type="project" value="TreeGrafter"/>
</dbReference>
<keyword evidence="6" id="KW-0479">Metal-binding</keyword>
<keyword evidence="8" id="KW-0862">Zinc</keyword>
<evidence type="ECO:0000256" key="12">
    <source>
        <dbReference type="ARBA" id="ARBA00023146"/>
    </source>
</evidence>
<comment type="similarity">
    <text evidence="1">Belongs to the class-II aminoacyl-tRNA synthetase family.</text>
</comment>
<evidence type="ECO:0000256" key="1">
    <source>
        <dbReference type="ARBA" id="ARBA00008226"/>
    </source>
</evidence>
<dbReference type="InterPro" id="IPR018163">
    <property type="entry name" value="Thr/Ala-tRNA-synth_IIc_edit"/>
</dbReference>
<dbReference type="GO" id="GO:0005524">
    <property type="term" value="F:ATP binding"/>
    <property type="evidence" value="ECO:0007669"/>
    <property type="project" value="UniProtKB-KW"/>
</dbReference>
<keyword evidence="14" id="KW-0175">Coiled coil</keyword>
<dbReference type="GO" id="GO:0005829">
    <property type="term" value="C:cytosol"/>
    <property type="evidence" value="ECO:0007669"/>
    <property type="project" value="TreeGrafter"/>
</dbReference>
<evidence type="ECO:0000313" key="16">
    <source>
        <dbReference type="EMBL" id="MBM3224321.1"/>
    </source>
</evidence>
<dbReference type="InterPro" id="IPR018165">
    <property type="entry name" value="Ala-tRNA-synth_IIc_core"/>
</dbReference>
<evidence type="ECO:0000256" key="6">
    <source>
        <dbReference type="ARBA" id="ARBA00022723"/>
    </source>
</evidence>
<evidence type="ECO:0000256" key="7">
    <source>
        <dbReference type="ARBA" id="ARBA00022741"/>
    </source>
</evidence>
<dbReference type="AlphaFoldDB" id="A0A937W369"/>
<protein>
    <recommendedName>
        <fullName evidence="3">Alanine--tRNA ligase</fullName>
        <ecNumber evidence="2">6.1.1.7</ecNumber>
    </recommendedName>
    <alternativeName>
        <fullName evidence="13">Alanyl-tRNA synthetase</fullName>
    </alternativeName>
</protein>
<evidence type="ECO:0000256" key="14">
    <source>
        <dbReference type="SAM" id="Coils"/>
    </source>
</evidence>
<sequence length="234" mass="24879">LFGEKYGAEVRTIEVPGFSKELCGGTHVRATGEIGFFTVTYEAGIGSGVRRIEALTGPGAYAHVKHNGRILSDVRQALRAQPDEEVDKLQRLSAQQRDLERQLEALKMRLATAQTQDYFSQVREVAGVRVLALCLDNFDRKALRSFVDTAKDRIGSGVVVVGSVEDDKAVLVAGVTRDLTARVSAGTLLEQVARLIGGKGGGRPDMAQGGGPDAGKLPEAIARVPDIVAGLAQA</sequence>
<organism evidence="16 17">
    <name type="scientific">Tectimicrobiota bacterium</name>
    <dbReference type="NCBI Taxonomy" id="2528274"/>
    <lineage>
        <taxon>Bacteria</taxon>
        <taxon>Pseudomonadati</taxon>
        <taxon>Nitrospinota/Tectimicrobiota group</taxon>
        <taxon>Candidatus Tectimicrobiota</taxon>
    </lineage>
</organism>
<evidence type="ECO:0000256" key="10">
    <source>
        <dbReference type="ARBA" id="ARBA00022884"/>
    </source>
</evidence>
<keyword evidence="9" id="KW-0067">ATP-binding</keyword>
<evidence type="ECO:0000256" key="13">
    <source>
        <dbReference type="ARBA" id="ARBA00032577"/>
    </source>
</evidence>
<dbReference type="GO" id="GO:0046872">
    <property type="term" value="F:metal ion binding"/>
    <property type="evidence" value="ECO:0007669"/>
    <property type="project" value="UniProtKB-KW"/>
</dbReference>
<dbReference type="PROSITE" id="PS50860">
    <property type="entry name" value="AA_TRNA_LIGASE_II_ALA"/>
    <property type="match status" value="1"/>
</dbReference>
<dbReference type="Pfam" id="PF07973">
    <property type="entry name" value="tRNA_SAD"/>
    <property type="match status" value="1"/>
</dbReference>
<dbReference type="InterPro" id="IPR050058">
    <property type="entry name" value="Ala-tRNA_ligase"/>
</dbReference>
<feature type="domain" description="Alanyl-transfer RNA synthetases family profile" evidence="15">
    <location>
        <begin position="1"/>
        <end position="66"/>
    </location>
</feature>
<dbReference type="GO" id="GO:0045892">
    <property type="term" value="P:negative regulation of DNA-templated transcription"/>
    <property type="evidence" value="ECO:0007669"/>
    <property type="project" value="TreeGrafter"/>
</dbReference>
<gene>
    <name evidence="16" type="ORF">FJZ47_11015</name>
</gene>
<comment type="caution">
    <text evidence="16">The sequence shown here is derived from an EMBL/GenBank/DDBJ whole genome shotgun (WGS) entry which is preliminary data.</text>
</comment>
<evidence type="ECO:0000313" key="17">
    <source>
        <dbReference type="Proteomes" id="UP000712673"/>
    </source>
</evidence>
<evidence type="ECO:0000256" key="8">
    <source>
        <dbReference type="ARBA" id="ARBA00022833"/>
    </source>
</evidence>
<evidence type="ECO:0000256" key="2">
    <source>
        <dbReference type="ARBA" id="ARBA00013168"/>
    </source>
</evidence>
<keyword evidence="4" id="KW-0820">tRNA-binding</keyword>
<evidence type="ECO:0000256" key="5">
    <source>
        <dbReference type="ARBA" id="ARBA00022598"/>
    </source>
</evidence>
<dbReference type="PANTHER" id="PTHR11777">
    <property type="entry name" value="ALANYL-TRNA SYNTHETASE"/>
    <property type="match status" value="1"/>
</dbReference>
<dbReference type="Pfam" id="PF02272">
    <property type="entry name" value="DHHA1"/>
    <property type="match status" value="1"/>
</dbReference>
<feature type="coiled-coil region" evidence="14">
    <location>
        <begin position="89"/>
        <end position="116"/>
    </location>
</feature>
<reference evidence="16" key="1">
    <citation type="submission" date="2019-03" db="EMBL/GenBank/DDBJ databases">
        <title>Lake Tanganyika Metagenome-Assembled Genomes (MAGs).</title>
        <authorList>
            <person name="Tran P."/>
        </authorList>
    </citation>
    <scope>NUCLEOTIDE SEQUENCE</scope>
    <source>
        <strain evidence="16">K_DeepCast_65m_m2_066</strain>
    </source>
</reference>
<dbReference type="GO" id="GO:0006419">
    <property type="term" value="P:alanyl-tRNA aminoacylation"/>
    <property type="evidence" value="ECO:0007669"/>
    <property type="project" value="InterPro"/>
</dbReference>
<dbReference type="SMART" id="SM00863">
    <property type="entry name" value="tRNA_SAD"/>
    <property type="match status" value="1"/>
</dbReference>
<feature type="non-terminal residue" evidence="16">
    <location>
        <position position="1"/>
    </location>
</feature>
<dbReference type="GO" id="GO:0000049">
    <property type="term" value="F:tRNA binding"/>
    <property type="evidence" value="ECO:0007669"/>
    <property type="project" value="UniProtKB-KW"/>
</dbReference>
<dbReference type="PANTHER" id="PTHR11777:SF9">
    <property type="entry name" value="ALANINE--TRNA LIGASE, CYTOPLASMIC"/>
    <property type="match status" value="1"/>
</dbReference>
<dbReference type="GO" id="GO:0004813">
    <property type="term" value="F:alanine-tRNA ligase activity"/>
    <property type="evidence" value="ECO:0007669"/>
    <property type="project" value="UniProtKB-EC"/>
</dbReference>
<dbReference type="Gene3D" id="3.10.310.40">
    <property type="match status" value="1"/>
</dbReference>
<evidence type="ECO:0000259" key="15">
    <source>
        <dbReference type="PROSITE" id="PS50860"/>
    </source>
</evidence>
<keyword evidence="7" id="KW-0547">Nucleotide-binding</keyword>
<dbReference type="InterPro" id="IPR012947">
    <property type="entry name" value="tRNA_SAD"/>
</dbReference>
<accession>A0A937W369</accession>
<evidence type="ECO:0000256" key="4">
    <source>
        <dbReference type="ARBA" id="ARBA00022555"/>
    </source>
</evidence>
<dbReference type="EC" id="6.1.1.7" evidence="2"/>
<dbReference type="SUPFAM" id="SSF55186">
    <property type="entry name" value="ThrRS/AlaRS common domain"/>
    <property type="match status" value="1"/>
</dbReference>
<keyword evidence="5 16" id="KW-0436">Ligase</keyword>
<proteinExistence type="inferred from homology"/>
<dbReference type="InterPro" id="IPR003156">
    <property type="entry name" value="DHHA1_dom"/>
</dbReference>
<dbReference type="Gene3D" id="3.30.54.20">
    <property type="match status" value="1"/>
</dbReference>
<evidence type="ECO:0000256" key="9">
    <source>
        <dbReference type="ARBA" id="ARBA00022840"/>
    </source>
</evidence>
<keyword evidence="11" id="KW-0648">Protein biosynthesis</keyword>
<dbReference type="Gene3D" id="6.10.250.550">
    <property type="match status" value="1"/>
</dbReference>
<evidence type="ECO:0000256" key="11">
    <source>
        <dbReference type="ARBA" id="ARBA00022917"/>
    </source>
</evidence>
<dbReference type="Gene3D" id="3.30.980.10">
    <property type="entry name" value="Threonyl-trna Synthetase, Chain A, domain 2"/>
    <property type="match status" value="1"/>
</dbReference>
<dbReference type="FunFam" id="3.10.310.40:FF:000001">
    <property type="entry name" value="Alanine--tRNA ligase"/>
    <property type="match status" value="1"/>
</dbReference>
<evidence type="ECO:0000256" key="3">
    <source>
        <dbReference type="ARBA" id="ARBA00017959"/>
    </source>
</evidence>
<dbReference type="EMBL" id="VGLS01000298">
    <property type="protein sequence ID" value="MBM3224321.1"/>
    <property type="molecule type" value="Genomic_DNA"/>
</dbReference>
<name>A0A937W369_UNCTE</name>